<protein>
    <submittedName>
        <fullName evidence="1">Uncharacterized protein</fullName>
    </submittedName>
</protein>
<comment type="caution">
    <text evidence="1">The sequence shown here is derived from an EMBL/GenBank/DDBJ whole genome shotgun (WGS) entry which is preliminary data.</text>
</comment>
<dbReference type="EMBL" id="JAHDVG010000472">
    <property type="protein sequence ID" value="KAH1179392.1"/>
    <property type="molecule type" value="Genomic_DNA"/>
</dbReference>
<gene>
    <name evidence="1" type="ORF">KIL84_021975</name>
</gene>
<dbReference type="Proteomes" id="UP000827986">
    <property type="component" value="Unassembled WGS sequence"/>
</dbReference>
<name>A0A9D3XGC1_9SAUR</name>
<evidence type="ECO:0000313" key="1">
    <source>
        <dbReference type="EMBL" id="KAH1179392.1"/>
    </source>
</evidence>
<proteinExistence type="predicted"/>
<accession>A0A9D3XGC1</accession>
<organism evidence="1 2">
    <name type="scientific">Mauremys mutica</name>
    <name type="common">yellowpond turtle</name>
    <dbReference type="NCBI Taxonomy" id="74926"/>
    <lineage>
        <taxon>Eukaryota</taxon>
        <taxon>Metazoa</taxon>
        <taxon>Chordata</taxon>
        <taxon>Craniata</taxon>
        <taxon>Vertebrata</taxon>
        <taxon>Euteleostomi</taxon>
        <taxon>Archelosauria</taxon>
        <taxon>Testudinata</taxon>
        <taxon>Testudines</taxon>
        <taxon>Cryptodira</taxon>
        <taxon>Durocryptodira</taxon>
        <taxon>Testudinoidea</taxon>
        <taxon>Geoemydidae</taxon>
        <taxon>Geoemydinae</taxon>
        <taxon>Mauremys</taxon>
    </lineage>
</organism>
<reference evidence="1" key="1">
    <citation type="submission" date="2021-09" db="EMBL/GenBank/DDBJ databases">
        <title>The genome of Mauremys mutica provides insights into the evolution of semi-aquatic lifestyle.</title>
        <authorList>
            <person name="Gong S."/>
            <person name="Gao Y."/>
        </authorList>
    </citation>
    <scope>NUCLEOTIDE SEQUENCE</scope>
    <source>
        <strain evidence="1">MM-2020</strain>
        <tissue evidence="1">Muscle</tissue>
    </source>
</reference>
<evidence type="ECO:0000313" key="2">
    <source>
        <dbReference type="Proteomes" id="UP000827986"/>
    </source>
</evidence>
<keyword evidence="2" id="KW-1185">Reference proteome</keyword>
<dbReference type="AlphaFoldDB" id="A0A9D3XGC1"/>
<sequence length="146" mass="15642">MRSDSSPVSVEYGSIFFENKGETDRRAGGKTISSVLHLWGLNGGTSPRSREILHAALEWNCIVAVRAGSRSPPPPITLTPTGGNGPCAVVLIMAGIASGDSRPALWEGNTGRSVMARRWEGDLETYKCPLVEKMPFPPPPTPQKIS</sequence>